<name>A0A1G2KHA6_9BACT</name>
<evidence type="ECO:0000313" key="1">
    <source>
        <dbReference type="EMBL" id="OGZ98653.1"/>
    </source>
</evidence>
<dbReference type="Gene3D" id="3.30.70.2970">
    <property type="entry name" value="Protein of unknown function (DUF541), domain 2"/>
    <property type="match status" value="1"/>
</dbReference>
<organism evidence="1 2">
    <name type="scientific">Candidatus Sungbacteria bacterium RIFCSPHIGHO2_02_FULL_47_11</name>
    <dbReference type="NCBI Taxonomy" id="1802270"/>
    <lineage>
        <taxon>Bacteria</taxon>
        <taxon>Candidatus Sungiibacteriota</taxon>
    </lineage>
</organism>
<dbReference type="Gene3D" id="3.30.110.170">
    <property type="entry name" value="Protein of unknown function (DUF541), domain 1"/>
    <property type="match status" value="1"/>
</dbReference>
<proteinExistence type="predicted"/>
<dbReference type="Proteomes" id="UP000179023">
    <property type="component" value="Unassembled WGS sequence"/>
</dbReference>
<dbReference type="STRING" id="1802270.A3C07_02385"/>
<evidence type="ECO:0000313" key="2">
    <source>
        <dbReference type="Proteomes" id="UP000179023"/>
    </source>
</evidence>
<sequence length="263" mass="27815">MNTHLKNIVGAAGVIVILAVSYAAISYVNTYSKSIEPSSFRSFSVQGEGKVVAIPDVARFTLSVITQGGTDIATLQAQNTTKVNSAIEFIKSKGVEAKDIKTEHFGLNPRYQTYSCPRQFVASSEVKPCPPPDVVGYTVEQVVSVKVRDFAKIGEVLSGVIGRGANSVSQLSFTIDDETTLENEARAKAIAQAKEKAEAVARAGGFKLGHILSIQEGGGFPVYRAFEAKGGGFGGDALSVPAPAIEPGSQEVVVTVSINYEIR</sequence>
<dbReference type="GO" id="GO:0006974">
    <property type="term" value="P:DNA damage response"/>
    <property type="evidence" value="ECO:0007669"/>
    <property type="project" value="TreeGrafter"/>
</dbReference>
<evidence type="ECO:0008006" key="3">
    <source>
        <dbReference type="Google" id="ProtNLM"/>
    </source>
</evidence>
<gene>
    <name evidence="1" type="ORF">A3C07_02385</name>
</gene>
<dbReference type="EMBL" id="MHQI01000060">
    <property type="protein sequence ID" value="OGZ98653.1"/>
    <property type="molecule type" value="Genomic_DNA"/>
</dbReference>
<dbReference type="Pfam" id="PF04402">
    <property type="entry name" value="SIMPL"/>
    <property type="match status" value="1"/>
</dbReference>
<reference evidence="1 2" key="1">
    <citation type="journal article" date="2016" name="Nat. Commun.">
        <title>Thousands of microbial genomes shed light on interconnected biogeochemical processes in an aquifer system.</title>
        <authorList>
            <person name="Anantharaman K."/>
            <person name="Brown C.T."/>
            <person name="Hug L.A."/>
            <person name="Sharon I."/>
            <person name="Castelle C.J."/>
            <person name="Probst A.J."/>
            <person name="Thomas B.C."/>
            <person name="Singh A."/>
            <person name="Wilkins M.J."/>
            <person name="Karaoz U."/>
            <person name="Brodie E.L."/>
            <person name="Williams K.H."/>
            <person name="Hubbard S.S."/>
            <person name="Banfield J.F."/>
        </authorList>
    </citation>
    <scope>NUCLEOTIDE SEQUENCE [LARGE SCALE GENOMIC DNA]</scope>
</reference>
<accession>A0A1G2KHA6</accession>
<dbReference type="PANTHER" id="PTHR34387:SF1">
    <property type="entry name" value="PERIPLASMIC IMMUNOGENIC PROTEIN"/>
    <property type="match status" value="1"/>
</dbReference>
<dbReference type="InterPro" id="IPR052022">
    <property type="entry name" value="26kDa_periplasmic_antigen"/>
</dbReference>
<dbReference type="InterPro" id="IPR007497">
    <property type="entry name" value="SIMPL/DUF541"/>
</dbReference>
<comment type="caution">
    <text evidence="1">The sequence shown here is derived from an EMBL/GenBank/DDBJ whole genome shotgun (WGS) entry which is preliminary data.</text>
</comment>
<dbReference type="AlphaFoldDB" id="A0A1G2KHA6"/>
<dbReference type="PANTHER" id="PTHR34387">
    <property type="entry name" value="SLR1258 PROTEIN"/>
    <property type="match status" value="1"/>
</dbReference>
<protein>
    <recommendedName>
        <fullName evidence="3">26 kDa periplasmic immunogenic protein</fullName>
    </recommendedName>
</protein>